<evidence type="ECO:0000256" key="1">
    <source>
        <dbReference type="ARBA" id="ARBA00005947"/>
    </source>
</evidence>
<dbReference type="AlphaFoldDB" id="A0A5B7Y8W7"/>
<keyword evidence="4" id="KW-1185">Reference proteome</keyword>
<dbReference type="PANTHER" id="PTHR10625">
    <property type="entry name" value="HISTONE DEACETYLASE HDAC1-RELATED"/>
    <property type="match status" value="1"/>
</dbReference>
<protein>
    <submittedName>
        <fullName evidence="3">Histone deacetylase family protein</fullName>
    </submittedName>
</protein>
<dbReference type="InterPro" id="IPR023801">
    <property type="entry name" value="His_deacetylse_dom"/>
</dbReference>
<dbReference type="Proteomes" id="UP000304912">
    <property type="component" value="Chromosome"/>
</dbReference>
<dbReference type="SUPFAM" id="SSF52768">
    <property type="entry name" value="Arginase/deacetylase"/>
    <property type="match status" value="1"/>
</dbReference>
<dbReference type="PRINTS" id="PR01270">
    <property type="entry name" value="HDASUPER"/>
</dbReference>
<name>A0A5B7Y8W7_9ALTE</name>
<organism evidence="3 4">
    <name type="scientific">Salinimonas iocasae</name>
    <dbReference type="NCBI Taxonomy" id="2572577"/>
    <lineage>
        <taxon>Bacteria</taxon>
        <taxon>Pseudomonadati</taxon>
        <taxon>Pseudomonadota</taxon>
        <taxon>Gammaproteobacteria</taxon>
        <taxon>Alteromonadales</taxon>
        <taxon>Alteromonadaceae</taxon>
        <taxon>Alteromonas/Salinimonas group</taxon>
        <taxon>Salinimonas</taxon>
    </lineage>
</organism>
<dbReference type="GO" id="GO:0004407">
    <property type="term" value="F:histone deacetylase activity"/>
    <property type="evidence" value="ECO:0007669"/>
    <property type="project" value="TreeGrafter"/>
</dbReference>
<reference evidence="3 4" key="1">
    <citation type="submission" date="2019-04" db="EMBL/GenBank/DDBJ databases">
        <title>Salinimonas iocasae sp. nov., a halophilic bacterium isolated from the outer tube casing of tubeworms in Okinawa Trough.</title>
        <authorList>
            <person name="Zhang H."/>
            <person name="Wang H."/>
            <person name="Li C."/>
        </authorList>
    </citation>
    <scope>NUCLEOTIDE SEQUENCE [LARGE SCALE GENOMIC DNA]</scope>
    <source>
        <strain evidence="3 4">KX18D6</strain>
    </source>
</reference>
<dbReference type="OrthoDB" id="9808367at2"/>
<gene>
    <name evidence="3" type="ORF">FBQ74_00755</name>
</gene>
<dbReference type="CDD" id="cd11599">
    <property type="entry name" value="HDAC_classII_2"/>
    <property type="match status" value="1"/>
</dbReference>
<dbReference type="RefSeq" id="WP_139754854.1">
    <property type="nucleotide sequence ID" value="NZ_CP039852.1"/>
</dbReference>
<sequence>MTIRIYRGKDCLLHDMGAEHPECPDRIHAINDQLLSSGLEMSCEHVDAQMIEKEAIYQVHDKAYVNEIFSQAPDEGIVWLDDETAMMNKTLSAARYAAGAAVQAVDWVMEGADRQAFCLVRPPGHHAEKDKAMGFCFFNNIALATAHALNQHQLERVAVIDFDVHHGNGTQHIFEGESRVLMCSSFEHPLYPFTGTQPSADNIVAAPLEAGATGKAFREAANTWFTRLHAFKPELIVISAGFDAHAEDPMAHLRFNEDDYKWVSHQLRQLADTYCQGRIVSSLEGGYDLSALGRSVVAHLKGLGGDAIETGSA</sequence>
<dbReference type="InterPro" id="IPR023696">
    <property type="entry name" value="Ureohydrolase_dom_sf"/>
</dbReference>
<dbReference type="GO" id="GO:0040029">
    <property type="term" value="P:epigenetic regulation of gene expression"/>
    <property type="evidence" value="ECO:0007669"/>
    <property type="project" value="TreeGrafter"/>
</dbReference>
<dbReference type="EMBL" id="CP039852">
    <property type="protein sequence ID" value="QCZ92091.1"/>
    <property type="molecule type" value="Genomic_DNA"/>
</dbReference>
<evidence type="ECO:0000259" key="2">
    <source>
        <dbReference type="Pfam" id="PF00850"/>
    </source>
</evidence>
<feature type="domain" description="Histone deacetylase" evidence="2">
    <location>
        <begin position="20"/>
        <end position="302"/>
    </location>
</feature>
<accession>A0A5B7Y8W7</accession>
<dbReference type="Gene3D" id="3.40.800.20">
    <property type="entry name" value="Histone deacetylase domain"/>
    <property type="match status" value="1"/>
</dbReference>
<evidence type="ECO:0000313" key="4">
    <source>
        <dbReference type="Proteomes" id="UP000304912"/>
    </source>
</evidence>
<comment type="similarity">
    <text evidence="1">Belongs to the histone deacetylase family.</text>
</comment>
<dbReference type="KEGG" id="salk:FBQ74_00755"/>
<evidence type="ECO:0000313" key="3">
    <source>
        <dbReference type="EMBL" id="QCZ92091.1"/>
    </source>
</evidence>
<dbReference type="InterPro" id="IPR000286">
    <property type="entry name" value="HDACs"/>
</dbReference>
<proteinExistence type="inferred from homology"/>
<dbReference type="InterPro" id="IPR037138">
    <property type="entry name" value="His_deacetylse_dom_sf"/>
</dbReference>
<dbReference type="Pfam" id="PF00850">
    <property type="entry name" value="Hist_deacetyl"/>
    <property type="match status" value="1"/>
</dbReference>
<dbReference type="PANTHER" id="PTHR10625:SF10">
    <property type="entry name" value="HISTONE DEACETYLASE HDAC1"/>
    <property type="match status" value="1"/>
</dbReference>